<proteinExistence type="predicted"/>
<evidence type="ECO:0000313" key="2">
    <source>
        <dbReference type="EMBL" id="CAB4154588.1"/>
    </source>
</evidence>
<feature type="region of interest" description="Disordered" evidence="1">
    <location>
        <begin position="512"/>
        <end position="534"/>
    </location>
</feature>
<protein>
    <submittedName>
        <fullName evidence="2">Portal protein</fullName>
    </submittedName>
</protein>
<accession>A0A6J5NC66</accession>
<name>A0A6J5NC66_9CAUD</name>
<sequence length="534" mass="59078">MAEPFAVLNLFPTLQVSLVDLCNAPRCLELQRLDSYAKSTQYNHRRFDWDGNMTGYGEQADISPGWYVPLKHRRPRARFDLPKLITTRLTAMSIGSERWPELKVPGDADAEDYCKGLAEAAELPVKILEAREKGGASGTAVVSFKFVDGNPRVMVHAARQMHPIRWADRDELVLGAVLKAYPYRQTVWDKGKAKEVVLYHARYWDDEQEVVWDPIPEPLARNGTWASVVKSYTVKHGYGECPVYWAQNLADSESIDGLSDFDGLCDEFDEINELLSATAKGTKANVDPTVVVHDDPGNNPGIIRKGSGHAIYSKQGASYLELKGEAVKAGLEMVKELAQMCLDLASVVRGDPAELASKAQSAAAMRIIYQPMIAQCDKLRGQYGKLTKRVTLGMLRASRQIRDAAPGTVLQTLDGTRIQEKPAVFLPPRFEAQPAEDGGDSQIVEVERVPGTSENLQLQWPEYFPATAADVKADVEAANLAKGSLVTRNTATRYVARHFDVKDVDKEVAEVEAEADMEREKMAELEPDPAAGFE</sequence>
<reference evidence="2" key="1">
    <citation type="submission" date="2020-04" db="EMBL/GenBank/DDBJ databases">
        <authorList>
            <person name="Chiriac C."/>
            <person name="Salcher M."/>
            <person name="Ghai R."/>
            <person name="Kavagutti S V."/>
        </authorList>
    </citation>
    <scope>NUCLEOTIDE SEQUENCE</scope>
</reference>
<organism evidence="2">
    <name type="scientific">uncultured Caudovirales phage</name>
    <dbReference type="NCBI Taxonomy" id="2100421"/>
    <lineage>
        <taxon>Viruses</taxon>
        <taxon>Duplodnaviria</taxon>
        <taxon>Heunggongvirae</taxon>
        <taxon>Uroviricota</taxon>
        <taxon>Caudoviricetes</taxon>
        <taxon>Peduoviridae</taxon>
        <taxon>Maltschvirus</taxon>
        <taxon>Maltschvirus maltsch</taxon>
    </lineage>
</organism>
<gene>
    <name evidence="2" type="ORF">UFOVP650_18</name>
</gene>
<evidence type="ECO:0000256" key="1">
    <source>
        <dbReference type="SAM" id="MobiDB-lite"/>
    </source>
</evidence>
<dbReference type="EMBL" id="LR796623">
    <property type="protein sequence ID" value="CAB4154588.1"/>
    <property type="molecule type" value="Genomic_DNA"/>
</dbReference>